<dbReference type="Proteomes" id="UP000198651">
    <property type="component" value="Chromosome I"/>
</dbReference>
<organism evidence="1 2">
    <name type="scientific">Candidatus Ichthyocystis hellenicum</name>
    <dbReference type="NCBI Taxonomy" id="1561003"/>
    <lineage>
        <taxon>Bacteria</taxon>
        <taxon>Pseudomonadati</taxon>
        <taxon>Pseudomonadota</taxon>
        <taxon>Betaproteobacteria</taxon>
        <taxon>Burkholderiales</taxon>
        <taxon>Candidatus Ichthyocystis</taxon>
    </lineage>
</organism>
<dbReference type="OrthoDB" id="5801564at2"/>
<gene>
    <name evidence="1" type="ORF">Ark11_0850</name>
</gene>
<dbReference type="AlphaFoldDB" id="A0A0S4M1M5"/>
<evidence type="ECO:0000313" key="1">
    <source>
        <dbReference type="EMBL" id="CUT17673.1"/>
    </source>
</evidence>
<name>A0A0S4M1M5_9BURK</name>
<proteinExistence type="predicted"/>
<dbReference type="STRING" id="1561003.Ark11_0850"/>
<reference evidence="2" key="1">
    <citation type="submission" date="2015-11" db="EMBL/GenBank/DDBJ databases">
        <authorList>
            <person name="Seth-Smith H.M.B."/>
        </authorList>
    </citation>
    <scope>NUCLEOTIDE SEQUENCE [LARGE SCALE GENOMIC DNA]</scope>
    <source>
        <strain evidence="2">2013Ark11</strain>
    </source>
</reference>
<protein>
    <submittedName>
        <fullName evidence="1">Putative coiled coil protein</fullName>
    </submittedName>
</protein>
<accession>A0A0S4M1M5</accession>
<evidence type="ECO:0000313" key="2">
    <source>
        <dbReference type="Proteomes" id="UP000198651"/>
    </source>
</evidence>
<keyword evidence="2" id="KW-1185">Reference proteome</keyword>
<dbReference type="EMBL" id="LN906597">
    <property type="protein sequence ID" value="CUT17673.1"/>
    <property type="molecule type" value="Genomic_DNA"/>
</dbReference>
<dbReference type="RefSeq" id="WP_092343515.1">
    <property type="nucleotide sequence ID" value="NZ_LN906597.1"/>
</dbReference>
<sequence length="1021" mass="118351">MYLQGKSDCVDRDSHDESYLETNPSSSFLQIDHNYIAPDASSYYKNSSSCVSQRSSRENFLHVSDGWSTDIDTISDIYGDDFFKLHANKCGYCLTEGFLLAINKYKRDFIERVDSIFINLSNAFCFLKELNPHKINVVKLTREIYSSFYENLYCLRTKCIYFIHHDVIPVIAKRTFYCDAIDSSAGRIITYPEMEQLFLHLVATLEKLIIARSVKNWRDSCNENKSVLSVIPGIDFTDPFNNSFACMHCSNIINDHRKIYPAAFIHKFGVYISFMAVDNIDDMISRFVRTFNDKLKKVVHSKCVHICNYSDRVDYDLRELRNELYSKLSVEFKLIEEEFDRKVAEKTVVHNFSNFLSNLSIWDKNKGVVVNSVLTFSEIISYMRNFLMNKYTDDLFNIIRCFREMEVKKGGSENSNLCTIKSMWGVKLHPKDKVGILHIRKKFSAKCRSVIRDKFCEMLEDRRIFFDSTIVDWGIVSKSILPVAKEAVKYIVSDECLEVYNFLFKVRVLDNISIFDGSCAGTRKITSTERDKIFTFYVNNIYRRNGRLFSSIWNDLIIERGCKEKYFRGSIEINLRYSDDVAIFDVRSKFSSKIRSNIYEKFSEMIINKHKFDDGTIIDKFDWDKLSKNLFPIAMEEVKLILDDESKELEEVISRSRVIINSSLDRDIMNKEKSSVFKDVMKIVYGELNFLFKDAWELVLSSLKDDAISCVSNTNSSVNFVGESFLPSMDDVDVEVVDSSSKWSNSKLKLHHEDDVAIFNQINRFVDEMNKIIVTKFVGIVNNKGYEFEDGTTMNFMDSWGSVSERLEPIVKEQVSPIMKLARVEINRMLLESRAIFYKLDGTDVIRKLTEYERKDVLENALESLHKLVMKCLGKIWADAVAGTTSICLLNLREVDKLNIDNVKLEFVGSLGKIVDEVSTLLLSKVDALYTCIDDINVDVFNVVHEKSQDLFREGGFFFRVDSLLSSSQLVDSYGKYRFITDEEKEYLLKEFISIIDHDIGCLVKKRNSKLNNTFFPMLTD</sequence>